<dbReference type="Gene3D" id="3.40.190.10">
    <property type="entry name" value="Periplasmic binding protein-like II"/>
    <property type="match status" value="2"/>
</dbReference>
<dbReference type="Proteomes" id="UP001163739">
    <property type="component" value="Chromosome"/>
</dbReference>
<dbReference type="SUPFAM" id="SSF53850">
    <property type="entry name" value="Periplasmic binding protein-like II"/>
    <property type="match status" value="1"/>
</dbReference>
<keyword evidence="2 3" id="KW-0732">Signal</keyword>
<sequence length="246" mass="27739">MSKILIRLSFILLLISNKLAYADVNQYVCGISDGFPPYQFKSAQGDVDGFDADVLKLISNSESNQFSFYQANWDSVVSDLVHTRKLDCAVGMEITEVRARYFDFTVPYYYRYTVVFVLSTNTHIKSLTDLMGRKVAGDRHSELEKSLELKGVGNLIRLRQTGSKEESMRLLKSGEVVAVIAPKEVGIYLAKALNMDVNIIDVFEQRSPVGMAVKKGNAETLNVLNKALKKLIKNGEIEKLHQQWFD</sequence>
<dbReference type="SMART" id="SM00062">
    <property type="entry name" value="PBPb"/>
    <property type="match status" value="1"/>
</dbReference>
<feature type="signal peptide" evidence="3">
    <location>
        <begin position="1"/>
        <end position="22"/>
    </location>
</feature>
<evidence type="ECO:0000259" key="4">
    <source>
        <dbReference type="SMART" id="SM00062"/>
    </source>
</evidence>
<evidence type="ECO:0000313" key="6">
    <source>
        <dbReference type="Proteomes" id="UP001163739"/>
    </source>
</evidence>
<evidence type="ECO:0000256" key="1">
    <source>
        <dbReference type="ARBA" id="ARBA00010333"/>
    </source>
</evidence>
<dbReference type="CDD" id="cd13704">
    <property type="entry name" value="PBP2_HisK"/>
    <property type="match status" value="1"/>
</dbReference>
<dbReference type="RefSeq" id="WP_265048186.1">
    <property type="nucleotide sequence ID" value="NZ_CP100390.1"/>
</dbReference>
<name>A0ABY6N3K8_9ALTE</name>
<dbReference type="PANTHER" id="PTHR35936">
    <property type="entry name" value="MEMBRANE-BOUND LYTIC MUREIN TRANSGLYCOSYLASE F"/>
    <property type="match status" value="1"/>
</dbReference>
<evidence type="ECO:0000256" key="2">
    <source>
        <dbReference type="ARBA" id="ARBA00022729"/>
    </source>
</evidence>
<protein>
    <submittedName>
        <fullName evidence="5">Transporter substrate-binding domain-containing protein</fullName>
    </submittedName>
</protein>
<dbReference type="PANTHER" id="PTHR35936:SF19">
    <property type="entry name" value="AMINO-ACID-BINDING PROTEIN YXEM-RELATED"/>
    <property type="match status" value="1"/>
</dbReference>
<reference evidence="5" key="1">
    <citation type="submission" date="2022-06" db="EMBL/GenBank/DDBJ databases">
        <title>Alkalimarinus sp. nov., isolated from gut of a Alitta virens.</title>
        <authorList>
            <person name="Yang A.I."/>
            <person name="Shin N.-R."/>
        </authorList>
    </citation>
    <scope>NUCLEOTIDE SEQUENCE</scope>
    <source>
        <strain evidence="5">A2M4</strain>
    </source>
</reference>
<gene>
    <name evidence="5" type="ORF">NKI27_02810</name>
</gene>
<evidence type="ECO:0000256" key="3">
    <source>
        <dbReference type="SAM" id="SignalP"/>
    </source>
</evidence>
<dbReference type="EMBL" id="CP100390">
    <property type="protein sequence ID" value="UZE96701.1"/>
    <property type="molecule type" value="Genomic_DNA"/>
</dbReference>
<dbReference type="InterPro" id="IPR001638">
    <property type="entry name" value="Solute-binding_3/MltF_N"/>
</dbReference>
<feature type="domain" description="Solute-binding protein family 3/N-terminal" evidence="4">
    <location>
        <begin position="26"/>
        <end position="246"/>
    </location>
</feature>
<organism evidence="5 6">
    <name type="scientific">Alkalimarinus alittae</name>
    <dbReference type="NCBI Taxonomy" id="2961619"/>
    <lineage>
        <taxon>Bacteria</taxon>
        <taxon>Pseudomonadati</taxon>
        <taxon>Pseudomonadota</taxon>
        <taxon>Gammaproteobacteria</taxon>
        <taxon>Alteromonadales</taxon>
        <taxon>Alteromonadaceae</taxon>
        <taxon>Alkalimarinus</taxon>
    </lineage>
</organism>
<evidence type="ECO:0000313" key="5">
    <source>
        <dbReference type="EMBL" id="UZE96701.1"/>
    </source>
</evidence>
<feature type="chain" id="PRO_5045189752" evidence="3">
    <location>
        <begin position="23"/>
        <end position="246"/>
    </location>
</feature>
<dbReference type="Pfam" id="PF00497">
    <property type="entry name" value="SBP_bac_3"/>
    <property type="match status" value="1"/>
</dbReference>
<keyword evidence="6" id="KW-1185">Reference proteome</keyword>
<accession>A0ABY6N3K8</accession>
<proteinExistence type="inferred from homology"/>
<comment type="similarity">
    <text evidence="1">Belongs to the bacterial solute-binding protein 3 family.</text>
</comment>